<feature type="region of interest" description="Disordered" evidence="6">
    <location>
        <begin position="1035"/>
        <end position="1153"/>
    </location>
</feature>
<sequence length="1917" mass="210376">MDTVSCTGARNSTKGVQSRSVSKDAVPDSSSKEKKILPGRRQQRHSTEIGAEYHRWWAVRNAVGFETNEHIAGLLLDGFHALLEQIVFMCGGPAYHPKPEQNKKSSADSVNQGGATSSTSGGAEEDEEFTEYKNAIMFYCDTLWQMCGQQDSRLQELDKASQPMQDFIIRLMGYLKVAKGRGFSLNYKKKRFKQSSSSNSGAKERELFPTPSSSSQGPSFVGGQSMAAGNIQLSNPAVQFVPTSSAVFSKPHQQPWLHGRLAYVPNSGSYAFTPTSGSSVDGTKEQAEKEIQALRDCNNMQSCAITHSGRHIDNTLYNLIPGANPVGYSKENCVGNSFPSCLTEQEFDGEEQSWQRQIRSSSKRKDANFADLPQVKSELVFTGSEKSVCTGDVCSPPLPPCFEEPDSSSYHASDFPSQKSLPMCGPANEISENTWREEVQSGQQQQPPSTSDILEGSLKSLLKKPVNLNSYSQRKCHENNQAAGDADQMKGKQESLRSSGHRVVLTEDVHSSAQYGKKLESAVQKLSKLTTDKESTCRSNVKVEKYSKSTNTAYSNEVKMDSQASARDSRIESELSSEKSSKAEVRGGNTSHKMASSEHLLPIQPALCPQGLSAPSLTTSLGTPVFFYPAQSLNSRDSSLASLSSLVQNIVYNSHSTVFKSLSVVPGMTMSSSVASQAVVSQLSLSQDNNSTKTVTSVPIFSTHISNSSYKPTLLPLYISPAGVGALSLAKPGMKSVLTQPSALKLVQPTTVPLVQTLDGSEVKMEATSMSQVINLCGADELKITDVRSCAEEDFLSADYMKGFEEVQCNKLLSSGDACPDYSECHGLSGKKLEFDSLSSDESHPTLSQRRTDEKNTGPGPGNAIATEGRPGCKHGNVLNSKVLSQLPHSQALESLKSAFLEKTKNTATSLKGEETQKITGSSFSSQEKGCSDSKNVVRSKLNSSSSNTKTPHWRRLACSSCQLIFFSGTDLLVHRYEQHSHVCGECDGRFLSRARLEQHKAADHPEIILCQRCRFHTFSKSVMDDHLRDVHDLAPETEEKKSKERSDENPAQTESSCERTTGQGENDSQKANTDGVSEKCEGPLTVEGRSVGTGNVNECRSGGDKLTDEPFRPHTVSRDAAQDYGNGSRPQDNGSSLRGKEGTKRKLKEDNMGDFAEWGKNCSSGNASGQSLVSKDGLLPNQGQPCPGPVFPSFSHQPAARLSPRSAACDPVSSMYSQVMQHCLLDAPPSFLHISDPQSQLQDFSDPKHERSPKSQVSLLLDLSEPRELQQTHMVDSQPLQQQQQQQQQTQQQQQQQQQTQQQQQQQTQQQQQQQQQTQQQQQQEQEQFSLEMNEQREQLSECDEPPQLVIDTGEQPSGREENFFNNTCRQADVGQGRSEQEAAASWHQDQPLCLVVHNRQHTMAAGDGKNSSNSPKDNTSEDWKAFSSLLSVDQPPLDLSMLDQGVSYVCPPDSGSVVNTSAPVQSFMQTSEYSQATYPFREDVSTNRYGVCESAPGIDAKKKLVMKISLKRSAVGSPPEEAPRKKRKRKRRRKTRVVSESLVDTTAVDIDNPEVDDEGNCVLLDATMDSALCRHGVESFAEFDSLRRDVSETEENPRSSNVNVSHVALDGSSCNDLGVAGKVLSLRERHRMSSLPPKKRNFRKSPRGHAKNEEMVPNAADAVNPTLVTDDKSFPDMERGTVHKSSTGRSARSQATAEGQRKCSGKELRSHGRKSSTSSDSAQQVTAYPRTNEGDYGLVEESTEFSGKDGSECVVSQSSQRTGRYACPVLNCSATFSRKWSMDMHINKVHSGVLSCTVSGCREKFASRRDLRQHVTTEHKGKTRKYLCSWPGCSKSFYAQTHLQVHNLTHTGEKPVACQICDYRCRQRTALLWHMRKHGIFQSGGPESPSTARSVSLRAHRNKSAGRDHTPASVV</sequence>
<dbReference type="PANTHER" id="PTHR19818:SF139">
    <property type="entry name" value="PAIR-RULE PROTEIN ODD-PAIRED"/>
    <property type="match status" value="1"/>
</dbReference>
<evidence type="ECO:0000256" key="4">
    <source>
        <dbReference type="ARBA" id="ARBA00022833"/>
    </source>
</evidence>
<evidence type="ECO:0000313" key="9">
    <source>
        <dbReference type="RefSeq" id="XP_012935638.1"/>
    </source>
</evidence>
<feature type="region of interest" description="Disordered" evidence="6">
    <location>
        <begin position="912"/>
        <end position="947"/>
    </location>
</feature>
<dbReference type="PROSITE" id="PS50157">
    <property type="entry name" value="ZINC_FINGER_C2H2_2"/>
    <property type="match status" value="3"/>
</dbReference>
<feature type="compositionally biased region" description="Basic and acidic residues" evidence="6">
    <location>
        <begin position="21"/>
        <end position="36"/>
    </location>
</feature>
<keyword evidence="8" id="KW-1185">Reference proteome</keyword>
<feature type="region of interest" description="Disordered" evidence="6">
    <location>
        <begin position="1327"/>
        <end position="1364"/>
    </location>
</feature>
<feature type="compositionally biased region" description="Polar residues" evidence="6">
    <location>
        <begin position="1717"/>
        <end position="1728"/>
    </location>
</feature>
<organism evidence="8 9">
    <name type="scientific">Aplysia californica</name>
    <name type="common">California sea hare</name>
    <dbReference type="NCBI Taxonomy" id="6500"/>
    <lineage>
        <taxon>Eukaryota</taxon>
        <taxon>Metazoa</taxon>
        <taxon>Spiralia</taxon>
        <taxon>Lophotrochozoa</taxon>
        <taxon>Mollusca</taxon>
        <taxon>Gastropoda</taxon>
        <taxon>Heterobranchia</taxon>
        <taxon>Euthyneura</taxon>
        <taxon>Tectipleura</taxon>
        <taxon>Aplysiida</taxon>
        <taxon>Aplysioidea</taxon>
        <taxon>Aplysiidae</taxon>
        <taxon>Aplysia</taxon>
    </lineage>
</organism>
<feature type="region of interest" description="Disordered" evidence="6">
    <location>
        <begin position="1884"/>
        <end position="1917"/>
    </location>
</feature>
<feature type="region of interest" description="Disordered" evidence="6">
    <location>
        <begin position="1630"/>
        <end position="1735"/>
    </location>
</feature>
<feature type="region of interest" description="Disordered" evidence="6">
    <location>
        <begin position="194"/>
        <end position="221"/>
    </location>
</feature>
<feature type="compositionally biased region" description="Basic and acidic residues" evidence="6">
    <location>
        <begin position="1701"/>
        <end position="1712"/>
    </location>
</feature>
<evidence type="ECO:0000259" key="7">
    <source>
        <dbReference type="PROSITE" id="PS50157"/>
    </source>
</evidence>
<feature type="compositionally biased region" description="Polar residues" evidence="6">
    <location>
        <begin position="1685"/>
        <end position="1699"/>
    </location>
</feature>
<feature type="compositionally biased region" description="Basic and acidic residues" evidence="6">
    <location>
        <begin position="1671"/>
        <end position="1683"/>
    </location>
</feature>
<dbReference type="SMART" id="SM00355">
    <property type="entry name" value="ZnF_C2H2"/>
    <property type="match status" value="7"/>
</dbReference>
<evidence type="ECO:0000256" key="6">
    <source>
        <dbReference type="SAM" id="MobiDB-lite"/>
    </source>
</evidence>
<reference evidence="9" key="1">
    <citation type="submission" date="2025-08" db="UniProtKB">
        <authorList>
            <consortium name="RefSeq"/>
        </authorList>
    </citation>
    <scope>IDENTIFICATION</scope>
</reference>
<feature type="compositionally biased region" description="Low complexity" evidence="6">
    <location>
        <begin position="934"/>
        <end position="947"/>
    </location>
</feature>
<feature type="compositionally biased region" description="Polar residues" evidence="6">
    <location>
        <begin position="918"/>
        <end position="929"/>
    </location>
</feature>
<dbReference type="InterPro" id="IPR036236">
    <property type="entry name" value="Znf_C2H2_sf"/>
</dbReference>
<feature type="compositionally biased region" description="Low complexity" evidence="6">
    <location>
        <begin position="113"/>
        <end position="122"/>
    </location>
</feature>
<dbReference type="SUPFAM" id="SSF81995">
    <property type="entry name" value="beta-sandwich domain of Sec23/24"/>
    <property type="match status" value="1"/>
</dbReference>
<dbReference type="PANTHER" id="PTHR19818">
    <property type="entry name" value="ZINC FINGER PROTEIN ZIC AND GLI"/>
    <property type="match status" value="1"/>
</dbReference>
<evidence type="ECO:0000256" key="1">
    <source>
        <dbReference type="ARBA" id="ARBA00022723"/>
    </source>
</evidence>
<evidence type="ECO:0000256" key="5">
    <source>
        <dbReference type="PROSITE-ProRule" id="PRU00042"/>
    </source>
</evidence>
<feature type="region of interest" description="Disordered" evidence="6">
    <location>
        <begin position="1235"/>
        <end position="1258"/>
    </location>
</feature>
<keyword evidence="2" id="KW-0677">Repeat</keyword>
<keyword evidence="3 5" id="KW-0863">Zinc-finger</keyword>
<dbReference type="RefSeq" id="XP_012935638.1">
    <property type="nucleotide sequence ID" value="XM_013080184.2"/>
</dbReference>
<gene>
    <name evidence="9" type="primary">LOC101852610</name>
</gene>
<feature type="compositionally biased region" description="Polar residues" evidence="6">
    <location>
        <begin position="407"/>
        <end position="420"/>
    </location>
</feature>
<keyword evidence="4" id="KW-0862">Zinc</keyword>
<feature type="compositionally biased region" description="Basic and acidic residues" evidence="6">
    <location>
        <begin position="1907"/>
        <end position="1917"/>
    </location>
</feature>
<dbReference type="PROSITE" id="PS00028">
    <property type="entry name" value="ZINC_FINGER_C2H2_1"/>
    <property type="match status" value="6"/>
</dbReference>
<feature type="region of interest" description="Disordered" evidence="6">
    <location>
        <begin position="405"/>
        <end position="428"/>
    </location>
</feature>
<feature type="compositionally biased region" description="Basic and acidic residues" evidence="6">
    <location>
        <begin position="567"/>
        <end position="585"/>
    </location>
</feature>
<dbReference type="Proteomes" id="UP000694888">
    <property type="component" value="Unplaced"/>
</dbReference>
<dbReference type="GeneID" id="101852610"/>
<feature type="region of interest" description="Disordered" evidence="6">
    <location>
        <begin position="554"/>
        <end position="590"/>
    </location>
</feature>
<proteinExistence type="predicted"/>
<dbReference type="Gene3D" id="3.30.160.60">
    <property type="entry name" value="Classic Zinc Finger"/>
    <property type="match status" value="3"/>
</dbReference>
<protein>
    <submittedName>
        <fullName evidence="9">Uncharacterized protein LOC101852610</fullName>
    </submittedName>
</protein>
<feature type="domain" description="C2H2-type" evidence="7">
    <location>
        <begin position="1767"/>
        <end position="1794"/>
    </location>
</feature>
<feature type="compositionally biased region" description="Basic and acidic residues" evidence="6">
    <location>
        <begin position="1139"/>
        <end position="1152"/>
    </location>
</feature>
<feature type="compositionally biased region" description="Basic and acidic residues" evidence="6">
    <location>
        <begin position="1035"/>
        <end position="1049"/>
    </location>
</feature>
<evidence type="ECO:0000313" key="8">
    <source>
        <dbReference type="Proteomes" id="UP000694888"/>
    </source>
</evidence>
<feature type="compositionally biased region" description="Polar residues" evidence="6">
    <location>
        <begin position="1050"/>
        <end position="1076"/>
    </location>
</feature>
<feature type="region of interest" description="Disordered" evidence="6">
    <location>
        <begin position="1512"/>
        <end position="1538"/>
    </location>
</feature>
<feature type="compositionally biased region" description="Basic residues" evidence="6">
    <location>
        <begin position="1630"/>
        <end position="1651"/>
    </location>
</feature>
<feature type="compositionally biased region" description="Basic and acidic residues" evidence="6">
    <location>
        <begin position="1102"/>
        <end position="1122"/>
    </location>
</feature>
<feature type="domain" description="C2H2-type" evidence="7">
    <location>
        <begin position="1796"/>
        <end position="1826"/>
    </location>
</feature>
<feature type="region of interest" description="Disordered" evidence="6">
    <location>
        <begin position="472"/>
        <end position="502"/>
    </location>
</feature>
<feature type="region of interest" description="Disordered" evidence="6">
    <location>
        <begin position="1"/>
        <end position="45"/>
    </location>
</feature>
<feature type="compositionally biased region" description="Basic residues" evidence="6">
    <location>
        <begin position="1526"/>
        <end position="1538"/>
    </location>
</feature>
<evidence type="ECO:0000256" key="2">
    <source>
        <dbReference type="ARBA" id="ARBA00022737"/>
    </source>
</evidence>
<evidence type="ECO:0000256" key="3">
    <source>
        <dbReference type="ARBA" id="ARBA00022771"/>
    </source>
</evidence>
<dbReference type="InterPro" id="IPR013087">
    <property type="entry name" value="Znf_C2H2_type"/>
</dbReference>
<dbReference type="InterPro" id="IPR050329">
    <property type="entry name" value="GLI_C2H2-zinc-finger"/>
</dbReference>
<keyword evidence="1" id="KW-0479">Metal-binding</keyword>
<dbReference type="SUPFAM" id="SSF57667">
    <property type="entry name" value="beta-beta-alpha zinc fingers"/>
    <property type="match status" value="1"/>
</dbReference>
<feature type="region of interest" description="Disordered" evidence="6">
    <location>
        <begin position="98"/>
        <end position="126"/>
    </location>
</feature>
<accession>A0ABM0ZVX7</accession>
<feature type="compositionally biased region" description="Polar residues" evidence="6">
    <location>
        <begin position="837"/>
        <end position="849"/>
    </location>
</feature>
<feature type="domain" description="C2H2-type" evidence="7">
    <location>
        <begin position="1828"/>
        <end position="1857"/>
    </location>
</feature>
<name>A0ABM0ZVX7_APLCA</name>
<feature type="region of interest" description="Disordered" evidence="6">
    <location>
        <begin position="836"/>
        <end position="872"/>
    </location>
</feature>
<feature type="compositionally biased region" description="Polar residues" evidence="6">
    <location>
        <begin position="1"/>
        <end position="20"/>
    </location>
</feature>